<comment type="caution">
    <text evidence="2">The sequence shown here is derived from an EMBL/GenBank/DDBJ whole genome shotgun (WGS) entry which is preliminary data.</text>
</comment>
<dbReference type="NCBIfam" id="NF033539">
    <property type="entry name" value="transpos_IS1380"/>
    <property type="match status" value="1"/>
</dbReference>
<gene>
    <name evidence="2" type="ORF">N864_19845</name>
</gene>
<dbReference type="Pfam" id="PF13701">
    <property type="entry name" value="DDE_Tnp_1_4"/>
    <property type="match status" value="1"/>
</dbReference>
<organism evidence="2 3">
    <name type="scientific">Intrasporangium chromatireducens Q5-1</name>
    <dbReference type="NCBI Taxonomy" id="584657"/>
    <lineage>
        <taxon>Bacteria</taxon>
        <taxon>Bacillati</taxon>
        <taxon>Actinomycetota</taxon>
        <taxon>Actinomycetes</taxon>
        <taxon>Micrococcales</taxon>
        <taxon>Intrasporangiaceae</taxon>
        <taxon>Intrasporangium</taxon>
    </lineage>
</organism>
<proteinExistence type="predicted"/>
<reference evidence="3" key="1">
    <citation type="submission" date="2013-08" db="EMBL/GenBank/DDBJ databases">
        <title>Intrasporangium oryzae NRRL B-24470.</title>
        <authorList>
            <person name="Liu H."/>
            <person name="Wang G."/>
        </authorList>
    </citation>
    <scope>NUCLEOTIDE SEQUENCE [LARGE SCALE GENOMIC DNA]</scope>
    <source>
        <strain evidence="3">Q5-1</strain>
    </source>
</reference>
<dbReference type="PATRIC" id="fig|584657.3.peg.1396"/>
<protein>
    <submittedName>
        <fullName evidence="2">Transposase</fullName>
    </submittedName>
</protein>
<dbReference type="Proteomes" id="UP000019494">
    <property type="component" value="Unassembled WGS sequence"/>
</dbReference>
<dbReference type="InterPro" id="IPR025668">
    <property type="entry name" value="Tnp_DDE_dom"/>
</dbReference>
<dbReference type="AlphaFoldDB" id="W9GKP9"/>
<evidence type="ECO:0000259" key="1">
    <source>
        <dbReference type="Pfam" id="PF13701"/>
    </source>
</evidence>
<keyword evidence="3" id="KW-1185">Reference proteome</keyword>
<dbReference type="RefSeq" id="WP_034715005.1">
    <property type="nucleotide sequence ID" value="NZ_AWQS01000038.1"/>
</dbReference>
<dbReference type="OrthoDB" id="3718343at2"/>
<evidence type="ECO:0000313" key="2">
    <source>
        <dbReference type="EMBL" id="EWT06655.1"/>
    </source>
</evidence>
<dbReference type="EMBL" id="AWQS01000038">
    <property type="protein sequence ID" value="EWT06655.1"/>
    <property type="molecule type" value="Genomic_DNA"/>
</dbReference>
<feature type="domain" description="Transposase DDE" evidence="1">
    <location>
        <begin position="8"/>
        <end position="449"/>
    </location>
</feature>
<name>W9GKP9_9MICO</name>
<dbReference type="InterPro" id="IPR047960">
    <property type="entry name" value="Transpos_IS1380"/>
</dbReference>
<evidence type="ECO:0000313" key="3">
    <source>
        <dbReference type="Proteomes" id="UP000019494"/>
    </source>
</evidence>
<sequence length="461" mass="49326">MQVSHAAKTAAARFDDPNLVSAAGLLPVMRLAENAGLRRLADQWLSVPTDKGANAGTKVQSLVAGMVAGADSIDDMALLRHGGMKKLFTSCYAPSTLGSFLRTFTFGHVRQLDAVAARVLVNLAREAPIVPVPSDGGLVFVDVDDTIIEVHGYQKQGAGFGYSGVRGINALLATVSTETSAPVVIAQRLRKGASGSPRGAARIVADALKTVTRLPGTSTAPVLLRADSAYYGFQVVNGALRAGADVSITARQDPAVKRAISTIPEDAWTTIEYTDAIFDEATRAWISRAEVAEVPFTAFTSRAKKDHVPGRLVVRRIPELNKKDVQHPTLFDTHRFHAFFTTSTLDTVTADQVHRQHAIIEQVNADLKRAALAHLPSGIFTANAAWLVLAIIAFNLTRAAATIADAILAKATTATIRRKLIAIPARLASSGRRTRLHLPHAWPWEAAWTVLFAHTTGPPQG</sequence>
<accession>W9GKP9</accession>